<dbReference type="NCBIfam" id="TIGR02046">
    <property type="entry name" value="sdhC_b558_fam"/>
    <property type="match status" value="1"/>
</dbReference>
<sequence length="217" mass="25191">MANNKDFVLRRLHSLLGVIPIGLYLVQHLTVNHFATRGREEFNAAAHFMETLPFRYFLEIFVIFLPIIFHAVFGLYITFQARNNANRYGYFRNWMFMLQRVTGIITLIFISWHVWETRVAAAFGAEVNFNMMEEIFSNPIMVWFYVIGVLSTIFHFSNGLWSFLVSWGIAVSPRSQKIATYVTVGIFFAVSIIGMRSIFAFVYPEWFASLATNLPIL</sequence>
<comment type="subcellular location">
    <subcellularLocation>
        <location evidence="1">Membrane</location>
    </subcellularLocation>
</comment>
<evidence type="ECO:0000256" key="2">
    <source>
        <dbReference type="ARBA" id="ARBA00022617"/>
    </source>
</evidence>
<keyword evidence="2" id="KW-0349">Heme</keyword>
<feature type="transmembrane region" description="Helical" evidence="8">
    <location>
        <begin position="54"/>
        <end position="77"/>
    </location>
</feature>
<dbReference type="EMBL" id="JAKIJS010000001">
    <property type="protein sequence ID" value="MCF6138148.1"/>
    <property type="molecule type" value="Genomic_DNA"/>
</dbReference>
<evidence type="ECO:0000313" key="9">
    <source>
        <dbReference type="EMBL" id="MCF6138148.1"/>
    </source>
</evidence>
<protein>
    <submittedName>
        <fullName evidence="9">Succinate dehydrogenase cytochrome b558 subunit</fullName>
    </submittedName>
</protein>
<name>A0ABS9GZH3_9BACL</name>
<dbReference type="InterPro" id="IPR011138">
    <property type="entry name" value="Cytochrome_b-558"/>
</dbReference>
<keyword evidence="3 8" id="KW-0812">Transmembrane</keyword>
<keyword evidence="4" id="KW-0479">Metal-binding</keyword>
<evidence type="ECO:0000256" key="1">
    <source>
        <dbReference type="ARBA" id="ARBA00004370"/>
    </source>
</evidence>
<keyword evidence="10" id="KW-1185">Reference proteome</keyword>
<keyword evidence="6" id="KW-0408">Iron</keyword>
<organism evidence="9 10">
    <name type="scientific">Pseudalkalibacillus berkeleyi</name>
    <dbReference type="NCBI Taxonomy" id="1069813"/>
    <lineage>
        <taxon>Bacteria</taxon>
        <taxon>Bacillati</taxon>
        <taxon>Bacillota</taxon>
        <taxon>Bacilli</taxon>
        <taxon>Bacillales</taxon>
        <taxon>Fictibacillaceae</taxon>
        <taxon>Pseudalkalibacillus</taxon>
    </lineage>
</organism>
<evidence type="ECO:0000256" key="7">
    <source>
        <dbReference type="ARBA" id="ARBA00023136"/>
    </source>
</evidence>
<dbReference type="PIRSF" id="PIRSF000170">
    <property type="entry name" value="Succ_dh_cyt_b558"/>
    <property type="match status" value="1"/>
</dbReference>
<dbReference type="InterPro" id="IPR000701">
    <property type="entry name" value="SuccDH_FuR_B_TM-su"/>
</dbReference>
<gene>
    <name evidence="9" type="ORF">L2716_10475</name>
</gene>
<keyword evidence="5 8" id="KW-1133">Transmembrane helix</keyword>
<accession>A0ABS9GZH3</accession>
<dbReference type="Pfam" id="PF01127">
    <property type="entry name" value="Sdh_cyt"/>
    <property type="match status" value="1"/>
</dbReference>
<comment type="caution">
    <text evidence="9">The sequence shown here is derived from an EMBL/GenBank/DDBJ whole genome shotgun (WGS) entry which is preliminary data.</text>
</comment>
<feature type="transmembrane region" description="Helical" evidence="8">
    <location>
        <begin position="178"/>
        <end position="203"/>
    </location>
</feature>
<evidence type="ECO:0000256" key="3">
    <source>
        <dbReference type="ARBA" id="ARBA00022692"/>
    </source>
</evidence>
<evidence type="ECO:0000256" key="4">
    <source>
        <dbReference type="ARBA" id="ARBA00022723"/>
    </source>
</evidence>
<feature type="transmembrane region" description="Helical" evidence="8">
    <location>
        <begin position="135"/>
        <end position="157"/>
    </location>
</feature>
<proteinExistence type="predicted"/>
<reference evidence="9 10" key="1">
    <citation type="submission" date="2022-01" db="EMBL/GenBank/DDBJ databases">
        <title>Alkalihalobacillus sp. EGI L200015, a novel bacterium isolated from a salt lake sediment.</title>
        <authorList>
            <person name="Gao L."/>
            <person name="Fang B.-Z."/>
            <person name="Li W.-J."/>
        </authorList>
    </citation>
    <scope>NUCLEOTIDE SEQUENCE [LARGE SCALE GENOMIC DNA]</scope>
    <source>
        <strain evidence="9 10">KCTC 12718</strain>
    </source>
</reference>
<evidence type="ECO:0000256" key="8">
    <source>
        <dbReference type="SAM" id="Phobius"/>
    </source>
</evidence>
<feature type="transmembrane region" description="Helical" evidence="8">
    <location>
        <begin position="97"/>
        <end position="115"/>
    </location>
</feature>
<dbReference type="InterPro" id="IPR016002">
    <property type="entry name" value="Succ_DH_cyt_b558_Firmicute"/>
</dbReference>
<dbReference type="SUPFAM" id="SSF81343">
    <property type="entry name" value="Fumarate reductase respiratory complex transmembrane subunits"/>
    <property type="match status" value="1"/>
</dbReference>
<keyword evidence="7 8" id="KW-0472">Membrane</keyword>
<dbReference type="RefSeq" id="WP_236334337.1">
    <property type="nucleotide sequence ID" value="NZ_JAKIJS010000001.1"/>
</dbReference>
<feature type="transmembrane region" description="Helical" evidence="8">
    <location>
        <begin position="12"/>
        <end position="34"/>
    </location>
</feature>
<dbReference type="Gene3D" id="1.20.1300.10">
    <property type="entry name" value="Fumarate reductase/succinate dehydrogenase, transmembrane subunit"/>
    <property type="match status" value="1"/>
</dbReference>
<evidence type="ECO:0000256" key="6">
    <source>
        <dbReference type="ARBA" id="ARBA00023004"/>
    </source>
</evidence>
<dbReference type="Proteomes" id="UP001649381">
    <property type="component" value="Unassembled WGS sequence"/>
</dbReference>
<evidence type="ECO:0000313" key="10">
    <source>
        <dbReference type="Proteomes" id="UP001649381"/>
    </source>
</evidence>
<dbReference type="CDD" id="cd03497">
    <property type="entry name" value="SQR_TypeB_1_TM"/>
    <property type="match status" value="1"/>
</dbReference>
<dbReference type="InterPro" id="IPR034804">
    <property type="entry name" value="SQR/QFR_C/D"/>
</dbReference>
<evidence type="ECO:0000256" key="5">
    <source>
        <dbReference type="ARBA" id="ARBA00022989"/>
    </source>
</evidence>